<dbReference type="RefSeq" id="WP_169097673.1">
    <property type="nucleotide sequence ID" value="NZ_JABBVZ010000013.1"/>
</dbReference>
<name>A0A7Y0Q198_9FIRM</name>
<evidence type="ECO:0000313" key="1">
    <source>
        <dbReference type="EMBL" id="NMP21873.1"/>
    </source>
</evidence>
<reference evidence="1 2" key="1">
    <citation type="submission" date="2020-04" db="EMBL/GenBank/DDBJ databases">
        <authorList>
            <person name="Zhang R."/>
            <person name="Schippers A."/>
        </authorList>
    </citation>
    <scope>NUCLEOTIDE SEQUENCE [LARGE SCALE GENOMIC DNA]</scope>
    <source>
        <strain evidence="1 2">DSM 109850</strain>
    </source>
</reference>
<keyword evidence="2" id="KW-1185">Reference proteome</keyword>
<dbReference type="EMBL" id="JABBVZ010000013">
    <property type="protein sequence ID" value="NMP21873.1"/>
    <property type="molecule type" value="Genomic_DNA"/>
</dbReference>
<evidence type="ECO:0000313" key="2">
    <source>
        <dbReference type="Proteomes" id="UP000533476"/>
    </source>
</evidence>
<protein>
    <submittedName>
        <fullName evidence="1">Uncharacterized protein</fullName>
    </submittedName>
</protein>
<comment type="caution">
    <text evidence="1">The sequence shown here is derived from an EMBL/GenBank/DDBJ whole genome shotgun (WGS) entry which is preliminary data.</text>
</comment>
<dbReference type="AlphaFoldDB" id="A0A7Y0Q198"/>
<proteinExistence type="predicted"/>
<organism evidence="1 2">
    <name type="scientific">Sulfobacillus harzensis</name>
    <dbReference type="NCBI Taxonomy" id="2729629"/>
    <lineage>
        <taxon>Bacteria</taxon>
        <taxon>Bacillati</taxon>
        <taxon>Bacillota</taxon>
        <taxon>Clostridia</taxon>
        <taxon>Eubacteriales</taxon>
        <taxon>Clostridiales Family XVII. Incertae Sedis</taxon>
        <taxon>Sulfobacillus</taxon>
    </lineage>
</organism>
<gene>
    <name evidence="1" type="ORF">HIJ39_05845</name>
</gene>
<dbReference type="Proteomes" id="UP000533476">
    <property type="component" value="Unassembled WGS sequence"/>
</dbReference>
<accession>A0A7Y0Q198</accession>
<sequence>MSDDKDRAIAEALTALGLDEGLAWEWQFPSERLAIGPIPHDFTKAEYLLPAVEAWREQKPEARWYRMDSAYLDQDAQAQCWDGDHCSEGGGERPFHALRNALHAALTQEVIP</sequence>